<dbReference type="OMA" id="CTSAWET"/>
<evidence type="ECO:0000313" key="2">
    <source>
        <dbReference type="Proteomes" id="UP000028761"/>
    </source>
</evidence>
<proteinExistence type="predicted"/>
<evidence type="ECO:0000313" key="1">
    <source>
        <dbReference type="Ensembl" id="ENSPANP00000060587.1"/>
    </source>
</evidence>
<accession>A0A8I5R9Z8</accession>
<name>A0A8I5R9Z8_PAPAN</name>
<dbReference type="GeneTree" id="ENSGT00940000163244"/>
<sequence length="110" mass="12660">MHVIPALWEAKVGGSPEVRSSRLVWPTWGNPISTTKNKKISRPWWWVPVIPAIQEAEVEELLESRGRGCSAPRLCHCTSAWETVTLHLKKKKEMFEFISFTHNFNAFLKS</sequence>
<dbReference type="AlphaFoldDB" id="A0A8I5R9Z8"/>
<dbReference type="Proteomes" id="UP000028761">
    <property type="component" value="Chromosome 19"/>
</dbReference>
<keyword evidence="2" id="KW-1185">Reference proteome</keyword>
<protein>
    <submittedName>
        <fullName evidence="1">Uncharacterized protein</fullName>
    </submittedName>
</protein>
<dbReference type="Ensembl" id="ENSPANT00000074085.1">
    <property type="protein sequence ID" value="ENSPANP00000060587.1"/>
    <property type="gene ID" value="ENSPANG00000041340.1"/>
</dbReference>
<reference evidence="1 2" key="1">
    <citation type="submission" date="2012-03" db="EMBL/GenBank/DDBJ databases">
        <title>Whole Genome Assembly of Papio anubis.</title>
        <authorList>
            <person name="Liu Y.L."/>
            <person name="Abraham K.A."/>
            <person name="Akbar H.A."/>
            <person name="Ali S.A."/>
            <person name="Anosike U.A."/>
            <person name="Aqrawi P.A."/>
            <person name="Arias F.A."/>
            <person name="Attaway T.A."/>
            <person name="Awwad R.A."/>
            <person name="Babu C.B."/>
            <person name="Bandaranaike D.B."/>
            <person name="Battles P.B."/>
            <person name="Bell A.B."/>
            <person name="Beltran B.B."/>
            <person name="Berhane-Mersha D.B."/>
            <person name="Bess C.B."/>
            <person name="Bickham C.B."/>
            <person name="Bolden T.B."/>
            <person name="Carter K.C."/>
            <person name="Chau D.C."/>
            <person name="Chavez A.C."/>
            <person name="Clerc-Blankenburg K.C."/>
            <person name="Coyle M.C."/>
            <person name="Dao M.D."/>
            <person name="Davila M.L.D."/>
            <person name="Davy-Carroll L.D."/>
            <person name="Denson S.D."/>
            <person name="Dinh H.D."/>
            <person name="Fernandez S.F."/>
            <person name="Fernando P.F."/>
            <person name="Forbes L.F."/>
            <person name="Francis C.F."/>
            <person name="Francisco L.F."/>
            <person name="Fu Q.F."/>
            <person name="Garcia-Iii R.G."/>
            <person name="Garrett T.G."/>
            <person name="Gross S.G."/>
            <person name="Gubbala S.G."/>
            <person name="Hirani K.H."/>
            <person name="Hogues M.H."/>
            <person name="Hollins B.H."/>
            <person name="Jackson L.J."/>
            <person name="Javaid M.J."/>
            <person name="Jhangiani S.J."/>
            <person name="Johnson A.J."/>
            <person name="Johnson B.J."/>
            <person name="Jones J.J."/>
            <person name="Joshi V.J."/>
            <person name="Kalu J.K."/>
            <person name="Khan N.K."/>
            <person name="Korchina V.K."/>
            <person name="Kovar C.K."/>
            <person name="Lago L.L."/>
            <person name="Lara F.L."/>
            <person name="Le T.-K.L."/>
            <person name="Lee S.L."/>
            <person name="Legall-Iii F.L."/>
            <person name="Lemon S.L."/>
            <person name="Liu J.L."/>
            <person name="Liu Y.-S.L."/>
            <person name="Liyanage D.L."/>
            <person name="Lopez J.L."/>
            <person name="Lorensuhewa L.L."/>
            <person name="Mata R.M."/>
            <person name="Mathew T.M."/>
            <person name="Mercado C.M."/>
            <person name="Mercado I.M."/>
            <person name="Morales K.M."/>
            <person name="Morgan M.M."/>
            <person name="Munidasa M.M."/>
            <person name="Ngo D.N."/>
            <person name="Nguyen L.N."/>
            <person name="Nguyen T.N."/>
            <person name="Nguyen N.N."/>
            <person name="Obregon M.O."/>
            <person name="Okwuonu G.O."/>
            <person name="Ongeri F.O."/>
            <person name="Onwere C.O."/>
            <person name="Osifeso I.O."/>
            <person name="Parra A.P."/>
            <person name="Patil S.P."/>
            <person name="Perez A.P."/>
            <person name="Perez Y.P."/>
            <person name="Pham C.P."/>
            <person name="Pu L.-L.P."/>
            <person name="Puazo M.P."/>
            <person name="Quiroz J.Q."/>
            <person name="Rouhana J.R."/>
            <person name="Ruiz M.R."/>
            <person name="Ruiz S.-J.R."/>
            <person name="Saada N.S."/>
            <person name="Santibanez J.S."/>
            <person name="Scheel M.S."/>
            <person name="Schneider B.S."/>
            <person name="Simmons D.S."/>
            <person name="Sisson I.S."/>
            <person name="Tang L.-Y.T."/>
            <person name="Thornton R.T."/>
            <person name="Tisius J.T."/>
            <person name="Toledanes G.T."/>
            <person name="Trejos Z.T."/>
            <person name="Usmani K.U."/>
            <person name="Varghese R.V."/>
            <person name="Vattathil S.V."/>
            <person name="Vee V.V."/>
            <person name="Walker D.W."/>
            <person name="Weissenberger G.W."/>
            <person name="White C.W."/>
            <person name="Williams A.W."/>
            <person name="Woodworth J.W."/>
            <person name="Wright R.W."/>
            <person name="Zhu Y.Z."/>
            <person name="Han Y.H."/>
            <person name="Newsham I.N."/>
            <person name="Nazareth L.N."/>
            <person name="Worley K.W."/>
            <person name="Muzny D.M."/>
            <person name="Rogers J.R."/>
            <person name="Gibbs R.G."/>
        </authorList>
    </citation>
    <scope>NUCLEOTIDE SEQUENCE [LARGE SCALE GENOMIC DNA]</scope>
</reference>
<reference evidence="1" key="3">
    <citation type="submission" date="2025-09" db="UniProtKB">
        <authorList>
            <consortium name="Ensembl"/>
        </authorList>
    </citation>
    <scope>IDENTIFICATION</scope>
</reference>
<organism evidence="1 2">
    <name type="scientific">Papio anubis</name>
    <name type="common">Olive baboon</name>
    <dbReference type="NCBI Taxonomy" id="9555"/>
    <lineage>
        <taxon>Eukaryota</taxon>
        <taxon>Metazoa</taxon>
        <taxon>Chordata</taxon>
        <taxon>Craniata</taxon>
        <taxon>Vertebrata</taxon>
        <taxon>Euteleostomi</taxon>
        <taxon>Mammalia</taxon>
        <taxon>Eutheria</taxon>
        <taxon>Euarchontoglires</taxon>
        <taxon>Primates</taxon>
        <taxon>Haplorrhini</taxon>
        <taxon>Catarrhini</taxon>
        <taxon>Cercopithecidae</taxon>
        <taxon>Cercopithecinae</taxon>
        <taxon>Papio</taxon>
    </lineage>
</organism>
<reference evidence="1" key="2">
    <citation type="submission" date="2025-08" db="UniProtKB">
        <authorList>
            <consortium name="Ensembl"/>
        </authorList>
    </citation>
    <scope>IDENTIFICATION</scope>
</reference>